<reference evidence="2" key="1">
    <citation type="submission" date="2018-11" db="EMBL/GenBank/DDBJ databases">
        <authorList>
            <consortium name="Pathogen Informatics"/>
        </authorList>
    </citation>
    <scope>NUCLEOTIDE SEQUENCE</scope>
</reference>
<keyword evidence="3" id="KW-1185">Reference proteome</keyword>
<gene>
    <name evidence="2" type="ORF">PXEA_LOCUS12382</name>
</gene>
<sequence>MFPVGPKSRPESSLQTLKECQLFSHSTPLILPPPAGGHLNPSSRERTDDGARRDPVRRQATRPLGQQDGAARSAAATGRRGQPLDQTGRPRPDDLAGRAVGALSARPLPSAPAEGALERRPTHPAPPPRLARPAALPPPGGLEPPAPARRRPTRRDGAGTGTGTGIVRVALSTPPRGAPRRNGDGDGD</sequence>
<evidence type="ECO:0000313" key="3">
    <source>
        <dbReference type="Proteomes" id="UP000784294"/>
    </source>
</evidence>
<feature type="compositionally biased region" description="Pro residues" evidence="1">
    <location>
        <begin position="123"/>
        <end position="147"/>
    </location>
</feature>
<feature type="non-terminal residue" evidence="2">
    <location>
        <position position="188"/>
    </location>
</feature>
<organism evidence="2 3">
    <name type="scientific">Protopolystoma xenopodis</name>
    <dbReference type="NCBI Taxonomy" id="117903"/>
    <lineage>
        <taxon>Eukaryota</taxon>
        <taxon>Metazoa</taxon>
        <taxon>Spiralia</taxon>
        <taxon>Lophotrochozoa</taxon>
        <taxon>Platyhelminthes</taxon>
        <taxon>Monogenea</taxon>
        <taxon>Polyopisthocotylea</taxon>
        <taxon>Polystomatidea</taxon>
        <taxon>Polystomatidae</taxon>
        <taxon>Protopolystoma</taxon>
    </lineage>
</organism>
<accession>A0A448WS93</accession>
<evidence type="ECO:0000256" key="1">
    <source>
        <dbReference type="SAM" id="MobiDB-lite"/>
    </source>
</evidence>
<feature type="compositionally biased region" description="Low complexity" evidence="1">
    <location>
        <begin position="65"/>
        <end position="81"/>
    </location>
</feature>
<dbReference type="EMBL" id="CAAALY010039399">
    <property type="protein sequence ID" value="VEL18942.1"/>
    <property type="molecule type" value="Genomic_DNA"/>
</dbReference>
<comment type="caution">
    <text evidence="2">The sequence shown here is derived from an EMBL/GenBank/DDBJ whole genome shotgun (WGS) entry which is preliminary data.</text>
</comment>
<evidence type="ECO:0000313" key="2">
    <source>
        <dbReference type="EMBL" id="VEL18942.1"/>
    </source>
</evidence>
<dbReference type="Proteomes" id="UP000784294">
    <property type="component" value="Unassembled WGS sequence"/>
</dbReference>
<protein>
    <submittedName>
        <fullName evidence="2">Uncharacterized protein</fullName>
    </submittedName>
</protein>
<feature type="compositionally biased region" description="Basic and acidic residues" evidence="1">
    <location>
        <begin position="43"/>
        <end position="57"/>
    </location>
</feature>
<dbReference type="AlphaFoldDB" id="A0A448WS93"/>
<feature type="compositionally biased region" description="Low complexity" evidence="1">
    <location>
        <begin position="102"/>
        <end position="113"/>
    </location>
</feature>
<name>A0A448WS93_9PLAT</name>
<proteinExistence type="predicted"/>
<feature type="region of interest" description="Disordered" evidence="1">
    <location>
        <begin position="26"/>
        <end position="188"/>
    </location>
</feature>